<comment type="caution">
    <text evidence="1">The sequence shown here is derived from an EMBL/GenBank/DDBJ whole genome shotgun (WGS) entry which is preliminary data.</text>
</comment>
<name>A0ABC8UBC3_9AQUA</name>
<proteinExistence type="predicted"/>
<reference evidence="1 2" key="1">
    <citation type="submission" date="2024-02" db="EMBL/GenBank/DDBJ databases">
        <authorList>
            <person name="Vignale AGUSTIN F."/>
            <person name="Sosa J E."/>
            <person name="Modenutti C."/>
        </authorList>
    </citation>
    <scope>NUCLEOTIDE SEQUENCE [LARGE SCALE GENOMIC DNA]</scope>
</reference>
<organism evidence="1 2">
    <name type="scientific">Ilex paraguariensis</name>
    <name type="common">yerba mate</name>
    <dbReference type="NCBI Taxonomy" id="185542"/>
    <lineage>
        <taxon>Eukaryota</taxon>
        <taxon>Viridiplantae</taxon>
        <taxon>Streptophyta</taxon>
        <taxon>Embryophyta</taxon>
        <taxon>Tracheophyta</taxon>
        <taxon>Spermatophyta</taxon>
        <taxon>Magnoliopsida</taxon>
        <taxon>eudicotyledons</taxon>
        <taxon>Gunneridae</taxon>
        <taxon>Pentapetalae</taxon>
        <taxon>asterids</taxon>
        <taxon>campanulids</taxon>
        <taxon>Aquifoliales</taxon>
        <taxon>Aquifoliaceae</taxon>
        <taxon>Ilex</taxon>
    </lineage>
</organism>
<evidence type="ECO:0000313" key="1">
    <source>
        <dbReference type="EMBL" id="CAK9178972.1"/>
    </source>
</evidence>
<dbReference type="EMBL" id="CAUOFW020007377">
    <property type="protein sequence ID" value="CAK9178972.1"/>
    <property type="molecule type" value="Genomic_DNA"/>
</dbReference>
<protein>
    <submittedName>
        <fullName evidence="1">Uncharacterized protein</fullName>
    </submittedName>
</protein>
<feature type="non-terminal residue" evidence="1">
    <location>
        <position position="79"/>
    </location>
</feature>
<keyword evidence="2" id="KW-1185">Reference proteome</keyword>
<sequence>MNWCGFCVAFAIVGMLGKKMLLERLLQIEPAFSMLILDPSSDSPLFSARYPLSFVGICYLKSIVKIVWTVVLSTIFFTA</sequence>
<accession>A0ABC8UBC3</accession>
<gene>
    <name evidence="1" type="ORF">ILEXP_LOCUS48906</name>
</gene>
<evidence type="ECO:0000313" key="2">
    <source>
        <dbReference type="Proteomes" id="UP001642360"/>
    </source>
</evidence>
<dbReference type="Proteomes" id="UP001642360">
    <property type="component" value="Unassembled WGS sequence"/>
</dbReference>
<dbReference type="AlphaFoldDB" id="A0ABC8UBC3"/>